<reference evidence="1" key="1">
    <citation type="submission" date="2016-06" db="UniProtKB">
        <authorList>
            <consortium name="WormBaseParasite"/>
        </authorList>
    </citation>
    <scope>IDENTIFICATION</scope>
</reference>
<organism evidence="1">
    <name type="scientific">Schistosoma curassoni</name>
    <dbReference type="NCBI Taxonomy" id="6186"/>
    <lineage>
        <taxon>Eukaryota</taxon>
        <taxon>Metazoa</taxon>
        <taxon>Spiralia</taxon>
        <taxon>Lophotrochozoa</taxon>
        <taxon>Platyhelminthes</taxon>
        <taxon>Trematoda</taxon>
        <taxon>Digenea</taxon>
        <taxon>Strigeidida</taxon>
        <taxon>Schistosomatoidea</taxon>
        <taxon>Schistosomatidae</taxon>
        <taxon>Schistosoma</taxon>
    </lineage>
</organism>
<name>A0A183KMC5_9TREM</name>
<accession>A0A183KMC5</accession>
<protein>
    <submittedName>
        <fullName evidence="1">Ovule protein</fullName>
    </submittedName>
</protein>
<dbReference type="AlphaFoldDB" id="A0A183KMC5"/>
<sequence length="50" mass="5823">CSFRKYADNSHILQPEGCFELLITSKIFFAQTEYWGIKFSLFIISEVTLS</sequence>
<proteinExistence type="predicted"/>
<evidence type="ECO:0000313" key="1">
    <source>
        <dbReference type="WBParaSite" id="SCUD_0001620101-mRNA-1"/>
    </source>
</evidence>
<dbReference type="WBParaSite" id="SCUD_0001620101-mRNA-1">
    <property type="protein sequence ID" value="SCUD_0001620101-mRNA-1"/>
    <property type="gene ID" value="SCUD_0001620101"/>
</dbReference>